<evidence type="ECO:0000256" key="4">
    <source>
        <dbReference type="ARBA" id="ARBA00022725"/>
    </source>
</evidence>
<keyword evidence="11" id="KW-1185">Reference proteome</keyword>
<keyword evidence="4" id="KW-0552">Olfaction</keyword>
<evidence type="ECO:0000256" key="7">
    <source>
        <dbReference type="ARBA" id="ARBA00023170"/>
    </source>
</evidence>
<evidence type="ECO:0000256" key="3">
    <source>
        <dbReference type="ARBA" id="ARBA00022692"/>
    </source>
</evidence>
<dbReference type="EMBL" id="OU892282">
    <property type="protein sequence ID" value="CAG9770651.1"/>
    <property type="molecule type" value="Genomic_DNA"/>
</dbReference>
<evidence type="ECO:0000313" key="11">
    <source>
        <dbReference type="Proteomes" id="UP001152799"/>
    </source>
</evidence>
<comment type="subcellular location">
    <subcellularLocation>
        <location evidence="1">Membrane</location>
        <topology evidence="1">Multi-pass membrane protein</topology>
    </subcellularLocation>
</comment>
<keyword evidence="6 9" id="KW-0472">Membrane</keyword>
<dbReference type="GO" id="GO:0016020">
    <property type="term" value="C:membrane"/>
    <property type="evidence" value="ECO:0007669"/>
    <property type="project" value="UniProtKB-SubCell"/>
</dbReference>
<evidence type="ECO:0000313" key="10">
    <source>
        <dbReference type="EMBL" id="CAG9770651.1"/>
    </source>
</evidence>
<organism evidence="10 11">
    <name type="scientific">Ceutorhynchus assimilis</name>
    <name type="common">cabbage seed weevil</name>
    <dbReference type="NCBI Taxonomy" id="467358"/>
    <lineage>
        <taxon>Eukaryota</taxon>
        <taxon>Metazoa</taxon>
        <taxon>Ecdysozoa</taxon>
        <taxon>Arthropoda</taxon>
        <taxon>Hexapoda</taxon>
        <taxon>Insecta</taxon>
        <taxon>Pterygota</taxon>
        <taxon>Neoptera</taxon>
        <taxon>Endopterygota</taxon>
        <taxon>Coleoptera</taxon>
        <taxon>Polyphaga</taxon>
        <taxon>Cucujiformia</taxon>
        <taxon>Curculionidae</taxon>
        <taxon>Ceutorhynchinae</taxon>
        <taxon>Ceutorhynchus</taxon>
    </lineage>
</organism>
<accession>A0A9N9QQT8</accession>
<dbReference type="AlphaFoldDB" id="A0A9N9QQT8"/>
<evidence type="ECO:0000256" key="8">
    <source>
        <dbReference type="ARBA" id="ARBA00023224"/>
    </source>
</evidence>
<reference evidence="10" key="1">
    <citation type="submission" date="2022-01" db="EMBL/GenBank/DDBJ databases">
        <authorList>
            <person name="King R."/>
        </authorList>
    </citation>
    <scope>NUCLEOTIDE SEQUENCE</scope>
</reference>
<dbReference type="PANTHER" id="PTHR33327:SF3">
    <property type="entry name" value="RNA-DIRECTED DNA POLYMERASE"/>
    <property type="match status" value="1"/>
</dbReference>
<keyword evidence="5 9" id="KW-1133">Transmembrane helix</keyword>
<evidence type="ECO:0000256" key="9">
    <source>
        <dbReference type="SAM" id="Phobius"/>
    </source>
</evidence>
<feature type="transmembrane region" description="Helical" evidence="9">
    <location>
        <begin position="250"/>
        <end position="273"/>
    </location>
</feature>
<name>A0A9N9QQT8_9CUCU</name>
<evidence type="ECO:0000256" key="6">
    <source>
        <dbReference type="ARBA" id="ARBA00023136"/>
    </source>
</evidence>
<dbReference type="GO" id="GO:0007165">
    <property type="term" value="P:signal transduction"/>
    <property type="evidence" value="ECO:0007669"/>
    <property type="project" value="UniProtKB-KW"/>
</dbReference>
<proteinExistence type="predicted"/>
<dbReference type="OrthoDB" id="6746749at2759"/>
<evidence type="ECO:0008006" key="12">
    <source>
        <dbReference type="Google" id="ProtNLM"/>
    </source>
</evidence>
<dbReference type="Pfam" id="PF02949">
    <property type="entry name" value="7tm_6"/>
    <property type="match status" value="1"/>
</dbReference>
<keyword evidence="2" id="KW-0716">Sensory transduction</keyword>
<dbReference type="Proteomes" id="UP001152799">
    <property type="component" value="Chromosome 6"/>
</dbReference>
<dbReference type="GO" id="GO:0004984">
    <property type="term" value="F:olfactory receptor activity"/>
    <property type="evidence" value="ECO:0007669"/>
    <property type="project" value="InterPro"/>
</dbReference>
<sequence>MVHPNRSIISVENIVETPPATDKYQALKDGLLNHYSVSQDVQFKKLVSGLELGHKRPSELLTEMAKIGGNQLTENFSRTIWTDRLAGNENNVADALSRMDALRFPTVIEFNELAAAQEADDELKDILKNNQISLKFQKLTYYYMEQSIKVVGPIALISTIHQPAVTFLFRAVIVMFWAECLLHKIMSIKNKSPVDTSEDLAGFVTFVNYLYICSTFRNIAEKYSKLFFQITNTEFGIPPKMKLMTKYAKIGTLAILIYASIGTFVYALVKYFIESVVITMPWEAALIIKSKIHHLKDQFRQVFDSNDPVLRRRRLRYCIQYHQQIISMTNILNEVNNKVAGQMSFAAALIMSTLASQLLEVYSIAAALHLFGYMLIIYLICEIGQSMQDETYNIQDAINESDWFKDPILVKDLQLVLLRCQKPIYMESVLLGAFNYSQLIITALFINGSLSAFEDIYHYYIDSLVAHCTIRDDINAVASEEISSVFVKTMMA</sequence>
<evidence type="ECO:0000256" key="1">
    <source>
        <dbReference type="ARBA" id="ARBA00004141"/>
    </source>
</evidence>
<protein>
    <recommendedName>
        <fullName evidence="12">Odorant receptor</fullName>
    </recommendedName>
</protein>
<gene>
    <name evidence="10" type="ORF">CEUTPL_LOCUS11100</name>
</gene>
<dbReference type="PANTHER" id="PTHR33327">
    <property type="entry name" value="ENDONUCLEASE"/>
    <property type="match status" value="1"/>
</dbReference>
<evidence type="ECO:0000256" key="2">
    <source>
        <dbReference type="ARBA" id="ARBA00022606"/>
    </source>
</evidence>
<dbReference type="GO" id="GO:0005549">
    <property type="term" value="F:odorant binding"/>
    <property type="evidence" value="ECO:0007669"/>
    <property type="project" value="InterPro"/>
</dbReference>
<feature type="transmembrane region" description="Helical" evidence="9">
    <location>
        <begin position="361"/>
        <end position="381"/>
    </location>
</feature>
<keyword evidence="3 9" id="KW-0812">Transmembrane</keyword>
<keyword evidence="7" id="KW-0675">Receptor</keyword>
<keyword evidence="8" id="KW-0807">Transducer</keyword>
<evidence type="ECO:0000256" key="5">
    <source>
        <dbReference type="ARBA" id="ARBA00022989"/>
    </source>
</evidence>
<dbReference type="InterPro" id="IPR004117">
    <property type="entry name" value="7tm6_olfct_rcpt"/>
</dbReference>